<reference evidence="12 13" key="1">
    <citation type="submission" date="2020-08" db="EMBL/GenBank/DDBJ databases">
        <title>Oceanospirillum sp. nov. isolated from marine sediment.</title>
        <authorList>
            <person name="Ji X."/>
        </authorList>
    </citation>
    <scope>NUCLEOTIDE SEQUENCE [LARGE SCALE GENOMIC DNA]</scope>
    <source>
        <strain evidence="12 13">D5</strain>
    </source>
</reference>
<protein>
    <recommendedName>
        <fullName evidence="2">histidine kinase</fullName>
        <ecNumber evidence="2">2.7.13.3</ecNumber>
    </recommendedName>
</protein>
<dbReference type="Gene3D" id="1.10.287.130">
    <property type="match status" value="1"/>
</dbReference>
<evidence type="ECO:0000256" key="4">
    <source>
        <dbReference type="ARBA" id="ARBA00022679"/>
    </source>
</evidence>
<dbReference type="Pfam" id="PF02518">
    <property type="entry name" value="HATPase_c"/>
    <property type="match status" value="1"/>
</dbReference>
<dbReference type="SMART" id="SM00387">
    <property type="entry name" value="HATPase_c"/>
    <property type="match status" value="1"/>
</dbReference>
<keyword evidence="3" id="KW-0597">Phosphoprotein</keyword>
<dbReference type="InterPro" id="IPR007892">
    <property type="entry name" value="CHASE4"/>
</dbReference>
<keyword evidence="10" id="KW-0472">Membrane</keyword>
<keyword evidence="10" id="KW-1133">Transmembrane helix</keyword>
<dbReference type="GO" id="GO:0000156">
    <property type="term" value="F:phosphorelay response regulator activity"/>
    <property type="evidence" value="ECO:0007669"/>
    <property type="project" value="TreeGrafter"/>
</dbReference>
<dbReference type="SMART" id="SM00388">
    <property type="entry name" value="HisKA"/>
    <property type="match status" value="1"/>
</dbReference>
<accession>A0A839ITJ5</accession>
<evidence type="ECO:0000313" key="12">
    <source>
        <dbReference type="EMBL" id="MBB1487456.1"/>
    </source>
</evidence>
<dbReference type="GO" id="GO:0007234">
    <property type="term" value="P:osmosensory signaling via phosphorelay pathway"/>
    <property type="evidence" value="ECO:0007669"/>
    <property type="project" value="TreeGrafter"/>
</dbReference>
<keyword evidence="10" id="KW-0812">Transmembrane</keyword>
<sequence>MRSETSKRFLNMAYPVVVIMLIAVVLLAWSLYQSRVRQTEMVAHLSEQTMEGALSEMQKSLNFLVRDNAFWDETIKFYHTRDQQWSDSNIGQYLNDSFGLAGSLLVSERGIEWSWLTEEHLIESDIEHAFLAADIWSQLHNNWQSIPPLSESAFIRIKDKVYSFHGSLLTPEDETLAPERDGRIALVLLRVVDEVFLQNLSMLKHIEGIRLEVINRYDEHQHREDPERWAIEAHYPLMGLNNELVAMLSWYPAYRLEDVYREIRPWILAFVVISGSCFIWYVIRVRQTAFVLDQEISARKEAERLLEKHKAALEETVRSRTEALHRALLSEQRANEEKDRFTARMSHEMRTPLNAISGFTQLMQMELDDPEMLDCLTEIDVAGKRLLSIVDQVLNLSDSDQKHKLSQYHSCDLKQTLLPVLDECSDWSSEQGEALFEYAELPDSVELAIPADVLIEAFAGLIDNTRKYRTSEEYHVRVMIEVMETEIEIRVLDKGLGIPKEEGLKLFQPFSRLHFDLLPDIKGVGLTLFVTRKMMQSYGASIDYCGTGIDGSGSCFALCLPRLMILP</sequence>
<dbReference type="InterPro" id="IPR036097">
    <property type="entry name" value="HisK_dim/P_sf"/>
</dbReference>
<dbReference type="InterPro" id="IPR003661">
    <property type="entry name" value="HisK_dim/P_dom"/>
</dbReference>
<dbReference type="RefSeq" id="WP_182809236.1">
    <property type="nucleotide sequence ID" value="NZ_JACJFM010000015.1"/>
</dbReference>
<keyword evidence="9" id="KW-0175">Coiled coil</keyword>
<dbReference type="GO" id="GO:0030295">
    <property type="term" value="F:protein kinase activator activity"/>
    <property type="evidence" value="ECO:0007669"/>
    <property type="project" value="TreeGrafter"/>
</dbReference>
<dbReference type="SUPFAM" id="SSF55874">
    <property type="entry name" value="ATPase domain of HSP90 chaperone/DNA topoisomerase II/histidine kinase"/>
    <property type="match status" value="1"/>
</dbReference>
<name>A0A839ITJ5_9GAMM</name>
<dbReference type="GO" id="GO:0000155">
    <property type="term" value="F:phosphorelay sensor kinase activity"/>
    <property type="evidence" value="ECO:0007669"/>
    <property type="project" value="InterPro"/>
</dbReference>
<dbReference type="Pfam" id="PF00512">
    <property type="entry name" value="HisKA"/>
    <property type="match status" value="1"/>
</dbReference>
<keyword evidence="4" id="KW-0808">Transferase</keyword>
<dbReference type="Proteomes" id="UP000565262">
    <property type="component" value="Unassembled WGS sequence"/>
</dbReference>
<dbReference type="AlphaFoldDB" id="A0A839ITJ5"/>
<dbReference type="EMBL" id="JACJFM010000015">
    <property type="protein sequence ID" value="MBB1487456.1"/>
    <property type="molecule type" value="Genomic_DNA"/>
</dbReference>
<feature type="transmembrane region" description="Helical" evidence="10">
    <location>
        <begin position="12"/>
        <end position="32"/>
    </location>
</feature>
<organism evidence="12 13">
    <name type="scientific">Oceanospirillum sediminis</name>
    <dbReference type="NCBI Taxonomy" id="2760088"/>
    <lineage>
        <taxon>Bacteria</taxon>
        <taxon>Pseudomonadati</taxon>
        <taxon>Pseudomonadota</taxon>
        <taxon>Gammaproteobacteria</taxon>
        <taxon>Oceanospirillales</taxon>
        <taxon>Oceanospirillaceae</taxon>
        <taxon>Oceanospirillum</taxon>
    </lineage>
</organism>
<gene>
    <name evidence="12" type="ORF">H4O21_12645</name>
</gene>
<dbReference type="InterPro" id="IPR003594">
    <property type="entry name" value="HATPase_dom"/>
</dbReference>
<dbReference type="CDD" id="cd00082">
    <property type="entry name" value="HisKA"/>
    <property type="match status" value="1"/>
</dbReference>
<comment type="catalytic activity">
    <reaction evidence="1">
        <text>ATP + protein L-histidine = ADP + protein N-phospho-L-histidine.</text>
        <dbReference type="EC" id="2.7.13.3"/>
    </reaction>
</comment>
<dbReference type="InterPro" id="IPR050351">
    <property type="entry name" value="BphY/WalK/GraS-like"/>
</dbReference>
<evidence type="ECO:0000256" key="3">
    <source>
        <dbReference type="ARBA" id="ARBA00022553"/>
    </source>
</evidence>
<keyword evidence="6" id="KW-0418">Kinase</keyword>
<comment type="caution">
    <text evidence="12">The sequence shown here is derived from an EMBL/GenBank/DDBJ whole genome shotgun (WGS) entry which is preliminary data.</text>
</comment>
<dbReference type="InterPro" id="IPR036890">
    <property type="entry name" value="HATPase_C_sf"/>
</dbReference>
<keyword evidence="7" id="KW-0067">ATP-binding</keyword>
<dbReference type="EC" id="2.7.13.3" evidence="2"/>
<dbReference type="PANTHER" id="PTHR42878">
    <property type="entry name" value="TWO-COMPONENT HISTIDINE KINASE"/>
    <property type="match status" value="1"/>
</dbReference>
<evidence type="ECO:0000256" key="6">
    <source>
        <dbReference type="ARBA" id="ARBA00022777"/>
    </source>
</evidence>
<dbReference type="InterPro" id="IPR004358">
    <property type="entry name" value="Sig_transdc_His_kin-like_C"/>
</dbReference>
<dbReference type="GO" id="GO:0005524">
    <property type="term" value="F:ATP binding"/>
    <property type="evidence" value="ECO:0007669"/>
    <property type="project" value="UniProtKB-KW"/>
</dbReference>
<evidence type="ECO:0000313" key="13">
    <source>
        <dbReference type="Proteomes" id="UP000565262"/>
    </source>
</evidence>
<evidence type="ECO:0000259" key="11">
    <source>
        <dbReference type="PROSITE" id="PS50109"/>
    </source>
</evidence>
<evidence type="ECO:0000256" key="9">
    <source>
        <dbReference type="SAM" id="Coils"/>
    </source>
</evidence>
<dbReference type="PROSITE" id="PS50109">
    <property type="entry name" value="HIS_KIN"/>
    <property type="match status" value="1"/>
</dbReference>
<evidence type="ECO:0000256" key="8">
    <source>
        <dbReference type="ARBA" id="ARBA00023012"/>
    </source>
</evidence>
<evidence type="ECO:0000256" key="10">
    <source>
        <dbReference type="SAM" id="Phobius"/>
    </source>
</evidence>
<dbReference type="SUPFAM" id="SSF47384">
    <property type="entry name" value="Homodimeric domain of signal transducing histidine kinase"/>
    <property type="match status" value="1"/>
</dbReference>
<feature type="coiled-coil region" evidence="9">
    <location>
        <begin position="292"/>
        <end position="319"/>
    </location>
</feature>
<evidence type="ECO:0000256" key="2">
    <source>
        <dbReference type="ARBA" id="ARBA00012438"/>
    </source>
</evidence>
<dbReference type="Pfam" id="PF05228">
    <property type="entry name" value="CHASE4"/>
    <property type="match status" value="1"/>
</dbReference>
<proteinExistence type="predicted"/>
<feature type="domain" description="Histidine kinase" evidence="11">
    <location>
        <begin position="344"/>
        <end position="564"/>
    </location>
</feature>
<evidence type="ECO:0000256" key="7">
    <source>
        <dbReference type="ARBA" id="ARBA00022840"/>
    </source>
</evidence>
<feature type="transmembrane region" description="Helical" evidence="10">
    <location>
        <begin position="265"/>
        <end position="283"/>
    </location>
</feature>
<keyword evidence="5" id="KW-0547">Nucleotide-binding</keyword>
<dbReference type="PRINTS" id="PR00344">
    <property type="entry name" value="BCTRLSENSOR"/>
</dbReference>
<evidence type="ECO:0000256" key="5">
    <source>
        <dbReference type="ARBA" id="ARBA00022741"/>
    </source>
</evidence>
<keyword evidence="8" id="KW-0902">Two-component regulatory system</keyword>
<keyword evidence="13" id="KW-1185">Reference proteome</keyword>
<dbReference type="InterPro" id="IPR005467">
    <property type="entry name" value="His_kinase_dom"/>
</dbReference>
<dbReference type="PANTHER" id="PTHR42878:SF7">
    <property type="entry name" value="SENSOR HISTIDINE KINASE GLRK"/>
    <property type="match status" value="1"/>
</dbReference>
<evidence type="ECO:0000256" key="1">
    <source>
        <dbReference type="ARBA" id="ARBA00000085"/>
    </source>
</evidence>
<dbReference type="Gene3D" id="3.30.565.10">
    <property type="entry name" value="Histidine kinase-like ATPase, C-terminal domain"/>
    <property type="match status" value="1"/>
</dbReference>